<evidence type="ECO:0000313" key="1">
    <source>
        <dbReference type="EMBL" id="KAI3709626.1"/>
    </source>
</evidence>
<sequence length="91" mass="10292">MSLSRKKSITNERKRLIGDRWHFRRKPILVVLDPQGRELSPNVIHMMWIWGIIRGGGEPEPVAPCSPSAWPSSVLPEPNIVVSDKLTVTEP</sequence>
<reference evidence="1 2" key="2">
    <citation type="journal article" date="2022" name="Mol. Ecol. Resour.">
        <title>The genomes of chicory, endive, great burdock and yacon provide insights into Asteraceae paleo-polyploidization history and plant inulin production.</title>
        <authorList>
            <person name="Fan W."/>
            <person name="Wang S."/>
            <person name="Wang H."/>
            <person name="Wang A."/>
            <person name="Jiang F."/>
            <person name="Liu H."/>
            <person name="Zhao H."/>
            <person name="Xu D."/>
            <person name="Zhang Y."/>
        </authorList>
    </citation>
    <scope>NUCLEOTIDE SEQUENCE [LARGE SCALE GENOMIC DNA]</scope>
    <source>
        <strain evidence="2">cv. Punajuju</strain>
        <tissue evidence="1">Leaves</tissue>
    </source>
</reference>
<protein>
    <submittedName>
        <fullName evidence="1">Uncharacterized protein</fullName>
    </submittedName>
</protein>
<proteinExistence type="predicted"/>
<comment type="caution">
    <text evidence="1">The sequence shown here is derived from an EMBL/GenBank/DDBJ whole genome shotgun (WGS) entry which is preliminary data.</text>
</comment>
<dbReference type="EMBL" id="CM042015">
    <property type="protein sequence ID" value="KAI3709626.1"/>
    <property type="molecule type" value="Genomic_DNA"/>
</dbReference>
<gene>
    <name evidence="1" type="ORF">L2E82_39392</name>
</gene>
<evidence type="ECO:0000313" key="2">
    <source>
        <dbReference type="Proteomes" id="UP001055811"/>
    </source>
</evidence>
<reference evidence="2" key="1">
    <citation type="journal article" date="2022" name="Mol. Ecol. Resour.">
        <title>The genomes of chicory, endive, great burdock and yacon provide insights into Asteraceae palaeo-polyploidization history and plant inulin production.</title>
        <authorList>
            <person name="Fan W."/>
            <person name="Wang S."/>
            <person name="Wang H."/>
            <person name="Wang A."/>
            <person name="Jiang F."/>
            <person name="Liu H."/>
            <person name="Zhao H."/>
            <person name="Xu D."/>
            <person name="Zhang Y."/>
        </authorList>
    </citation>
    <scope>NUCLEOTIDE SEQUENCE [LARGE SCALE GENOMIC DNA]</scope>
    <source>
        <strain evidence="2">cv. Punajuju</strain>
    </source>
</reference>
<dbReference type="Proteomes" id="UP001055811">
    <property type="component" value="Linkage Group LG07"/>
</dbReference>
<name>A0ACB9AI24_CICIN</name>
<accession>A0ACB9AI24</accession>
<organism evidence="1 2">
    <name type="scientific">Cichorium intybus</name>
    <name type="common">Chicory</name>
    <dbReference type="NCBI Taxonomy" id="13427"/>
    <lineage>
        <taxon>Eukaryota</taxon>
        <taxon>Viridiplantae</taxon>
        <taxon>Streptophyta</taxon>
        <taxon>Embryophyta</taxon>
        <taxon>Tracheophyta</taxon>
        <taxon>Spermatophyta</taxon>
        <taxon>Magnoliopsida</taxon>
        <taxon>eudicotyledons</taxon>
        <taxon>Gunneridae</taxon>
        <taxon>Pentapetalae</taxon>
        <taxon>asterids</taxon>
        <taxon>campanulids</taxon>
        <taxon>Asterales</taxon>
        <taxon>Asteraceae</taxon>
        <taxon>Cichorioideae</taxon>
        <taxon>Cichorieae</taxon>
        <taxon>Cichoriinae</taxon>
        <taxon>Cichorium</taxon>
    </lineage>
</organism>
<keyword evidence="2" id="KW-1185">Reference proteome</keyword>